<dbReference type="InterPro" id="IPR013783">
    <property type="entry name" value="Ig-like_fold"/>
</dbReference>
<dbReference type="STRING" id="409849.ENSPMGP00000018967"/>
<dbReference type="PANTHER" id="PTHR22625:SF9">
    <property type="entry name" value="PLEXIN-B2"/>
    <property type="match status" value="1"/>
</dbReference>
<reference evidence="8" key="2">
    <citation type="submission" date="2025-09" db="UniProtKB">
        <authorList>
            <consortium name="Ensembl"/>
        </authorList>
    </citation>
    <scope>IDENTIFICATION</scope>
</reference>
<evidence type="ECO:0000259" key="7">
    <source>
        <dbReference type="PROSITE" id="PS51004"/>
    </source>
</evidence>
<sequence length="597" mass="67291">IAVPLNWLPLLLPIAFFCLSLAQEDPYPSFSSETLINNVVQDNHTGRIYVGAVNSIYQLNPALKREARTETGPKEDARTCTPPASACQDTKFMDNHNKLLLVHPSNGSLIVCGSRYRGICSLLNLSNVEQQLYYSDSKGERTYVASIEDNVNVVGVMSTYTKEDVSFPVFLVGKGYGSLDSTKLISTRILQDFREWVVFESIIEASTVQTTPFVAKYLHDFRHAFKEDGFVYFLFSRTLDGADSVKNVTFVSRLCETDLHYYSHTELQLNCGNDNKYNKVQAAYVAAPGKELARSMSESGLYGNVVSWRKLTLMSLLYFVFVNLSHCSTRLRSWIRIIPLSHLQYKAFHYSDISLKIDTLEHFKCGADFLPSPLASKPKYALKAQNALTKTELLTAVSVAVENDHTIAFLGNSRGEVFKVNNSSVVSAPISICSVLKCLFFDHNCYFSILLQITKVPVQTCLKQPNCHSCVELRDPYCGWCVLEGRCTRRSECRRAEEKNGWLWSPRQQCVKIVSFFPPNLSCKKTQTVHTRSALGWMDGISRIQASSRIVLANITVSCELPQPSMIPQTPDDQGTGRHFDYERLRFSWTINAKHAQ</sequence>
<dbReference type="SMART" id="SM00630">
    <property type="entry name" value="Sema"/>
    <property type="match status" value="1"/>
</dbReference>
<dbReference type="SUPFAM" id="SSF101912">
    <property type="entry name" value="Sema domain"/>
    <property type="match status" value="1"/>
</dbReference>
<dbReference type="GO" id="GO:0017154">
    <property type="term" value="F:semaphorin receptor activity"/>
    <property type="evidence" value="ECO:0007669"/>
    <property type="project" value="InterPro"/>
</dbReference>
<feature type="domain" description="Sema" evidence="7">
    <location>
        <begin position="11"/>
        <end position="458"/>
    </location>
</feature>
<dbReference type="GO" id="GO:0030334">
    <property type="term" value="P:regulation of cell migration"/>
    <property type="evidence" value="ECO:0007669"/>
    <property type="project" value="TreeGrafter"/>
</dbReference>
<dbReference type="GO" id="GO:0002116">
    <property type="term" value="C:semaphorin receptor complex"/>
    <property type="evidence" value="ECO:0007669"/>
    <property type="project" value="TreeGrafter"/>
</dbReference>
<keyword evidence="3" id="KW-1015">Disulfide bond</keyword>
<dbReference type="PROSITE" id="PS51004">
    <property type="entry name" value="SEMA"/>
    <property type="match status" value="1"/>
</dbReference>
<comment type="subcellular location">
    <subcellularLocation>
        <location evidence="1">Membrane</location>
    </subcellularLocation>
</comment>
<accession>A0A3B4AP72</accession>
<organism evidence="8 9">
    <name type="scientific">Periophthalmus magnuspinnatus</name>
    <dbReference type="NCBI Taxonomy" id="409849"/>
    <lineage>
        <taxon>Eukaryota</taxon>
        <taxon>Metazoa</taxon>
        <taxon>Chordata</taxon>
        <taxon>Craniata</taxon>
        <taxon>Vertebrata</taxon>
        <taxon>Euteleostomi</taxon>
        <taxon>Actinopterygii</taxon>
        <taxon>Neopterygii</taxon>
        <taxon>Teleostei</taxon>
        <taxon>Neoteleostei</taxon>
        <taxon>Acanthomorphata</taxon>
        <taxon>Gobiaria</taxon>
        <taxon>Gobiiformes</taxon>
        <taxon>Gobioidei</taxon>
        <taxon>Gobiidae</taxon>
        <taxon>Oxudercinae</taxon>
        <taxon>Periophthalmus</taxon>
    </lineage>
</organism>
<dbReference type="InterPro" id="IPR036352">
    <property type="entry name" value="Semap_dom_sf"/>
</dbReference>
<dbReference type="GO" id="GO:0007162">
    <property type="term" value="P:negative regulation of cell adhesion"/>
    <property type="evidence" value="ECO:0007669"/>
    <property type="project" value="TreeGrafter"/>
</dbReference>
<feature type="chain" id="PRO_5017200834" description="Sema domain-containing protein" evidence="6">
    <location>
        <begin position="23"/>
        <end position="597"/>
    </location>
</feature>
<comment type="caution">
    <text evidence="5">Lacks conserved residue(s) required for the propagation of feature annotation.</text>
</comment>
<name>A0A3B4AP72_9GOBI</name>
<evidence type="ECO:0000256" key="6">
    <source>
        <dbReference type="SAM" id="SignalP"/>
    </source>
</evidence>
<dbReference type="InterPro" id="IPR002165">
    <property type="entry name" value="Plexin_repeat"/>
</dbReference>
<evidence type="ECO:0000313" key="9">
    <source>
        <dbReference type="Proteomes" id="UP000261520"/>
    </source>
</evidence>
<dbReference type="GO" id="GO:0007411">
    <property type="term" value="P:axon guidance"/>
    <property type="evidence" value="ECO:0007669"/>
    <property type="project" value="UniProtKB-ARBA"/>
</dbReference>
<feature type="signal peptide" evidence="6">
    <location>
        <begin position="1"/>
        <end position="22"/>
    </location>
</feature>
<dbReference type="PANTHER" id="PTHR22625">
    <property type="entry name" value="PLEXIN"/>
    <property type="match status" value="1"/>
</dbReference>
<dbReference type="Gene3D" id="2.130.10.10">
    <property type="entry name" value="YVTN repeat-like/Quinoprotein amine dehydrogenase"/>
    <property type="match status" value="1"/>
</dbReference>
<dbReference type="SMART" id="SM00423">
    <property type="entry name" value="PSI"/>
    <property type="match status" value="1"/>
</dbReference>
<dbReference type="AlphaFoldDB" id="A0A3B4AP72"/>
<evidence type="ECO:0000256" key="2">
    <source>
        <dbReference type="ARBA" id="ARBA00023136"/>
    </source>
</evidence>
<keyword evidence="9" id="KW-1185">Reference proteome</keyword>
<dbReference type="InterPro" id="IPR015943">
    <property type="entry name" value="WD40/YVTN_repeat-like_dom_sf"/>
</dbReference>
<dbReference type="GO" id="GO:0008360">
    <property type="term" value="P:regulation of cell shape"/>
    <property type="evidence" value="ECO:0007669"/>
    <property type="project" value="TreeGrafter"/>
</dbReference>
<evidence type="ECO:0000256" key="1">
    <source>
        <dbReference type="ARBA" id="ARBA00004370"/>
    </source>
</evidence>
<dbReference type="InterPro" id="IPR031148">
    <property type="entry name" value="Plexin"/>
</dbReference>
<dbReference type="GO" id="GO:0005886">
    <property type="term" value="C:plasma membrane"/>
    <property type="evidence" value="ECO:0007669"/>
    <property type="project" value="TreeGrafter"/>
</dbReference>
<dbReference type="Pfam" id="PF01437">
    <property type="entry name" value="PSI"/>
    <property type="match status" value="1"/>
</dbReference>
<dbReference type="Ensembl" id="ENSPMGT00000020224.1">
    <property type="protein sequence ID" value="ENSPMGP00000018967.1"/>
    <property type="gene ID" value="ENSPMGG00000015436.1"/>
</dbReference>
<keyword evidence="4" id="KW-0325">Glycoprotein</keyword>
<proteinExistence type="predicted"/>
<keyword evidence="6" id="KW-0732">Signal</keyword>
<dbReference type="InterPro" id="IPR016201">
    <property type="entry name" value="PSI"/>
</dbReference>
<keyword evidence="2" id="KW-0472">Membrane</keyword>
<dbReference type="GO" id="GO:0050772">
    <property type="term" value="P:positive regulation of axonogenesis"/>
    <property type="evidence" value="ECO:0007669"/>
    <property type="project" value="TreeGrafter"/>
</dbReference>
<evidence type="ECO:0000313" key="8">
    <source>
        <dbReference type="Ensembl" id="ENSPMGP00000018967.1"/>
    </source>
</evidence>
<protein>
    <recommendedName>
        <fullName evidence="7">Sema domain-containing protein</fullName>
    </recommendedName>
</protein>
<dbReference type="SUPFAM" id="SSF103575">
    <property type="entry name" value="Plexin repeat"/>
    <property type="match status" value="1"/>
</dbReference>
<dbReference type="InterPro" id="IPR001627">
    <property type="entry name" value="Semap_dom"/>
</dbReference>
<evidence type="ECO:0000256" key="4">
    <source>
        <dbReference type="ARBA" id="ARBA00023180"/>
    </source>
</evidence>
<reference evidence="8" key="1">
    <citation type="submission" date="2025-08" db="UniProtKB">
        <authorList>
            <consortium name="Ensembl"/>
        </authorList>
    </citation>
    <scope>IDENTIFICATION</scope>
</reference>
<dbReference type="Proteomes" id="UP000261520">
    <property type="component" value="Unplaced"/>
</dbReference>
<evidence type="ECO:0000256" key="3">
    <source>
        <dbReference type="ARBA" id="ARBA00023157"/>
    </source>
</evidence>
<evidence type="ECO:0000256" key="5">
    <source>
        <dbReference type="PROSITE-ProRule" id="PRU00352"/>
    </source>
</evidence>
<dbReference type="Gene3D" id="2.60.40.10">
    <property type="entry name" value="Immunoglobulins"/>
    <property type="match status" value="1"/>
</dbReference>